<sequence length="234" mass="25394">MISGTQQLSLDGDEASGLLKEGDAVPVEEPQEEPQAEPTAEPQGEPQVALNDKIEKHTKTLDALGKDLKAKGVDFNQAIKEYNEYGALSSKTMADLAQAGYPAEVIEGFIESRQNLESEFTNAVYSAAGGEQAYNKVIEWAQGNLSNKVLSSFNRAIDNNNLEAVTLMFEGMKAKMIAKQGTRNPTIMGGGVTTGGYKGFSSKQEVVEAMSDPRYGADPSYTRAIEMKMYYTQL</sequence>
<dbReference type="EMBL" id="BK016189">
    <property type="protein sequence ID" value="DAG01217.1"/>
    <property type="molecule type" value="Genomic_DNA"/>
</dbReference>
<organism evidence="2">
    <name type="scientific">Caudovirales sp. ctVfb8</name>
    <dbReference type="NCBI Taxonomy" id="2825766"/>
    <lineage>
        <taxon>Viruses</taxon>
        <taxon>Duplodnaviria</taxon>
        <taxon>Heunggongvirae</taxon>
        <taxon>Uroviricota</taxon>
        <taxon>Caudoviricetes</taxon>
    </lineage>
</organism>
<feature type="compositionally biased region" description="Low complexity" evidence="1">
    <location>
        <begin position="36"/>
        <end position="47"/>
    </location>
</feature>
<proteinExistence type="predicted"/>
<dbReference type="InterPro" id="IPR008768">
    <property type="entry name" value="Gp9-like"/>
</dbReference>
<evidence type="ECO:0000256" key="1">
    <source>
        <dbReference type="SAM" id="MobiDB-lite"/>
    </source>
</evidence>
<protein>
    <submittedName>
        <fullName evidence="2">Capsid assembly protein</fullName>
    </submittedName>
</protein>
<accession>A0A8S5V3B0</accession>
<dbReference type="Pfam" id="PF05396">
    <property type="entry name" value="Phage_T7_Capsid"/>
    <property type="match status" value="1"/>
</dbReference>
<evidence type="ECO:0000313" key="2">
    <source>
        <dbReference type="EMBL" id="DAG01217.1"/>
    </source>
</evidence>
<name>A0A8S5V3B0_9CAUD</name>
<reference evidence="2" key="1">
    <citation type="journal article" date="2021" name="Proc. Natl. Acad. Sci. U.S.A.">
        <title>A Catalog of Tens of Thousands of Viruses from Human Metagenomes Reveals Hidden Associations with Chronic Diseases.</title>
        <authorList>
            <person name="Tisza M.J."/>
            <person name="Buck C.B."/>
        </authorList>
    </citation>
    <scope>NUCLEOTIDE SEQUENCE</scope>
    <source>
        <strain evidence="2">CtVfb8</strain>
    </source>
</reference>
<dbReference type="GO" id="GO:0019069">
    <property type="term" value="P:viral capsid assembly"/>
    <property type="evidence" value="ECO:0007669"/>
    <property type="project" value="InterPro"/>
</dbReference>
<feature type="region of interest" description="Disordered" evidence="1">
    <location>
        <begin position="1"/>
        <end position="47"/>
    </location>
</feature>